<organism evidence="1 2">
    <name type="scientific">Streptomyces polychromogenes</name>
    <dbReference type="NCBI Taxonomy" id="67342"/>
    <lineage>
        <taxon>Bacteria</taxon>
        <taxon>Bacillati</taxon>
        <taxon>Actinomycetota</taxon>
        <taxon>Actinomycetes</taxon>
        <taxon>Kitasatosporales</taxon>
        <taxon>Streptomycetaceae</taxon>
        <taxon>Streptomyces</taxon>
    </lineage>
</organism>
<evidence type="ECO:0000313" key="1">
    <source>
        <dbReference type="EMBL" id="GAA0273956.1"/>
    </source>
</evidence>
<accession>A0ABP3EQG1</accession>
<dbReference type="EMBL" id="BAAABV010000006">
    <property type="protein sequence ID" value="GAA0273956.1"/>
    <property type="molecule type" value="Genomic_DNA"/>
</dbReference>
<dbReference type="InterPro" id="IPR032710">
    <property type="entry name" value="NTF2-like_dom_sf"/>
</dbReference>
<evidence type="ECO:0000313" key="2">
    <source>
        <dbReference type="Proteomes" id="UP001501867"/>
    </source>
</evidence>
<comment type="caution">
    <text evidence="1">The sequence shown here is derived from an EMBL/GenBank/DDBJ whole genome shotgun (WGS) entry which is preliminary data.</text>
</comment>
<dbReference type="SUPFAM" id="SSF54427">
    <property type="entry name" value="NTF2-like"/>
    <property type="match status" value="1"/>
</dbReference>
<sequence length="143" mass="15450">MSAAQTAINKEAFGRFHAAVNTGDAELISKTIDEVFAPDVLFHAPVPNGATGAQALKQVWVVLLRAFPDLHVTVEDVIAEGDKVVFRNTVTGTHQGDYRGLPPTGKPVRYGEIFIFRFAGGRIAEVWGVVDVLAQLRQLGLVP</sequence>
<dbReference type="Gene3D" id="3.10.450.50">
    <property type="match status" value="1"/>
</dbReference>
<dbReference type="InterPro" id="IPR009959">
    <property type="entry name" value="Cyclase_SnoaL-like"/>
</dbReference>
<dbReference type="Pfam" id="PF07366">
    <property type="entry name" value="SnoaL"/>
    <property type="match status" value="1"/>
</dbReference>
<dbReference type="RefSeq" id="WP_344152815.1">
    <property type="nucleotide sequence ID" value="NZ_BAAABV010000006.1"/>
</dbReference>
<gene>
    <name evidence="1" type="ORF">GCM10010302_09480</name>
</gene>
<dbReference type="PANTHER" id="PTHR38436">
    <property type="entry name" value="POLYKETIDE CYCLASE SNOAL-LIKE DOMAIN"/>
    <property type="match status" value="1"/>
</dbReference>
<keyword evidence="2" id="KW-1185">Reference proteome</keyword>
<dbReference type="PANTHER" id="PTHR38436:SF1">
    <property type="entry name" value="ESTER CYCLASE"/>
    <property type="match status" value="1"/>
</dbReference>
<reference evidence="2" key="1">
    <citation type="journal article" date="2019" name="Int. J. Syst. Evol. Microbiol.">
        <title>The Global Catalogue of Microorganisms (GCM) 10K type strain sequencing project: providing services to taxonomists for standard genome sequencing and annotation.</title>
        <authorList>
            <consortium name="The Broad Institute Genomics Platform"/>
            <consortium name="The Broad Institute Genome Sequencing Center for Infectious Disease"/>
            <person name="Wu L."/>
            <person name="Ma J."/>
        </authorList>
    </citation>
    <scope>NUCLEOTIDE SEQUENCE [LARGE SCALE GENOMIC DNA]</scope>
    <source>
        <strain evidence="2">JCM 4505</strain>
    </source>
</reference>
<proteinExistence type="predicted"/>
<name>A0ABP3EQG1_9ACTN</name>
<protein>
    <submittedName>
        <fullName evidence="1">Ester cyclase</fullName>
    </submittedName>
</protein>
<dbReference type="Proteomes" id="UP001501867">
    <property type="component" value="Unassembled WGS sequence"/>
</dbReference>